<comment type="similarity">
    <text evidence="1">Belongs to the ATP-dependent AMP-binding enzyme family.</text>
</comment>
<evidence type="ECO:0000256" key="6">
    <source>
        <dbReference type="ARBA" id="ARBA00034219"/>
    </source>
</evidence>
<dbReference type="EnsemblPlants" id="EMT27371">
    <property type="protein sequence ID" value="EMT27371"/>
    <property type="gene ID" value="F775_09051"/>
</dbReference>
<dbReference type="InterPro" id="IPR000873">
    <property type="entry name" value="AMP-dep_synth/lig_dom"/>
</dbReference>
<organism evidence="11">
    <name type="scientific">Aegilops tauschii</name>
    <name type="common">Tausch's goatgrass</name>
    <name type="synonym">Aegilops squarrosa</name>
    <dbReference type="NCBI Taxonomy" id="37682"/>
    <lineage>
        <taxon>Eukaryota</taxon>
        <taxon>Viridiplantae</taxon>
        <taxon>Streptophyta</taxon>
        <taxon>Embryophyta</taxon>
        <taxon>Tracheophyta</taxon>
        <taxon>Spermatophyta</taxon>
        <taxon>Magnoliopsida</taxon>
        <taxon>Liliopsida</taxon>
        <taxon>Poales</taxon>
        <taxon>Poaceae</taxon>
        <taxon>BOP clade</taxon>
        <taxon>Pooideae</taxon>
        <taxon>Triticodae</taxon>
        <taxon>Triticeae</taxon>
        <taxon>Triticinae</taxon>
        <taxon>Aegilops</taxon>
    </lineage>
</organism>
<proteinExistence type="inferred from homology"/>
<comment type="catalytic activity">
    <reaction evidence="7">
        <text>(E)-4-coumaroyl-AMP + CoA = (E)-4-coumaroyl-CoA + AMP + H(+)</text>
        <dbReference type="Rhea" id="RHEA:72423"/>
        <dbReference type="ChEBI" id="CHEBI:15378"/>
        <dbReference type="ChEBI" id="CHEBI:57287"/>
        <dbReference type="ChEBI" id="CHEBI:85008"/>
        <dbReference type="ChEBI" id="CHEBI:192348"/>
        <dbReference type="ChEBI" id="CHEBI:456215"/>
    </reaction>
    <physiologicalReaction direction="left-to-right" evidence="7">
        <dbReference type="Rhea" id="RHEA:72424"/>
    </physiologicalReaction>
</comment>
<evidence type="ECO:0000256" key="4">
    <source>
        <dbReference type="ARBA" id="ARBA00022741"/>
    </source>
</evidence>
<dbReference type="InterPro" id="IPR042099">
    <property type="entry name" value="ANL_N_sf"/>
</dbReference>
<evidence type="ECO:0000256" key="7">
    <source>
        <dbReference type="ARBA" id="ARBA00034223"/>
    </source>
</evidence>
<reference evidence="11" key="1">
    <citation type="submission" date="2015-06" db="UniProtKB">
        <authorList>
            <consortium name="EnsemblPlants"/>
        </authorList>
    </citation>
    <scope>IDENTIFICATION</scope>
</reference>
<dbReference type="FunFam" id="3.30.300.30:FF:000007">
    <property type="entry name" value="4-coumarate--CoA ligase 2"/>
    <property type="match status" value="1"/>
</dbReference>
<keyword evidence="5" id="KW-0067">ATP-binding</keyword>
<protein>
    <recommendedName>
        <fullName evidence="2">4-coumarate--CoA ligase</fullName>
        <ecNumber evidence="2">6.2.1.12</ecNumber>
    </recommendedName>
</protein>
<evidence type="ECO:0000256" key="2">
    <source>
        <dbReference type="ARBA" id="ARBA00012959"/>
    </source>
</evidence>
<comment type="catalytic activity">
    <reaction evidence="8">
        <text>(E)-4-coumarate + ATP + CoA = (E)-4-coumaroyl-CoA + AMP + diphosphate</text>
        <dbReference type="Rhea" id="RHEA:19641"/>
        <dbReference type="ChEBI" id="CHEBI:12876"/>
        <dbReference type="ChEBI" id="CHEBI:30616"/>
        <dbReference type="ChEBI" id="CHEBI:33019"/>
        <dbReference type="ChEBI" id="CHEBI:57287"/>
        <dbReference type="ChEBI" id="CHEBI:85008"/>
        <dbReference type="ChEBI" id="CHEBI:456215"/>
        <dbReference type="EC" id="6.2.1.12"/>
    </reaction>
    <physiologicalReaction direction="left-to-right" evidence="8">
        <dbReference type="Rhea" id="RHEA:19642"/>
    </physiologicalReaction>
</comment>
<accession>M8CUA6</accession>
<dbReference type="GO" id="GO:0016207">
    <property type="term" value="F:4-coumarate-CoA ligase activity"/>
    <property type="evidence" value="ECO:0007669"/>
    <property type="project" value="UniProtKB-EC"/>
</dbReference>
<evidence type="ECO:0000256" key="5">
    <source>
        <dbReference type="ARBA" id="ARBA00022840"/>
    </source>
</evidence>
<evidence type="ECO:0000256" key="1">
    <source>
        <dbReference type="ARBA" id="ARBA00006432"/>
    </source>
</evidence>
<dbReference type="Gene3D" id="3.30.300.30">
    <property type="match status" value="1"/>
</dbReference>
<evidence type="ECO:0000313" key="11">
    <source>
        <dbReference type="EnsemblPlants" id="EMT27371"/>
    </source>
</evidence>
<dbReference type="EC" id="6.2.1.12" evidence="2"/>
<dbReference type="Pfam" id="PF00501">
    <property type="entry name" value="AMP-binding"/>
    <property type="match status" value="1"/>
</dbReference>
<dbReference type="SUPFAM" id="SSF56801">
    <property type="entry name" value="Acetyl-CoA synthetase-like"/>
    <property type="match status" value="1"/>
</dbReference>
<dbReference type="PANTHER" id="PTHR24096:SF298">
    <property type="entry name" value="4-COUMARATE--COA LIGASE"/>
    <property type="match status" value="1"/>
</dbReference>
<keyword evidence="4" id="KW-0547">Nucleotide-binding</keyword>
<evidence type="ECO:0000259" key="10">
    <source>
        <dbReference type="Pfam" id="PF13193"/>
    </source>
</evidence>
<dbReference type="AlphaFoldDB" id="M8CUA6"/>
<comment type="catalytic activity">
    <reaction evidence="6">
        <text>(E)-4-coumarate + ATP + H(+) = (E)-4-coumaroyl-AMP + diphosphate</text>
        <dbReference type="Rhea" id="RHEA:72419"/>
        <dbReference type="ChEBI" id="CHEBI:12876"/>
        <dbReference type="ChEBI" id="CHEBI:15378"/>
        <dbReference type="ChEBI" id="CHEBI:30616"/>
        <dbReference type="ChEBI" id="CHEBI:33019"/>
        <dbReference type="ChEBI" id="CHEBI:192348"/>
    </reaction>
    <physiologicalReaction direction="left-to-right" evidence="6">
        <dbReference type="Rhea" id="RHEA:72420"/>
    </physiologicalReaction>
</comment>
<name>M8CUA6_AEGTA</name>
<sequence length="283" mass="30301">MPSAAAVDPQSGYCAVTRTFHSLRAPIPLPPPSPPLSFPAFAFSLLPSPLPAHAAFLDAATGEAVPFPAFLGQGYGLTETTAGFCRSIGVEESRRIGSVGRLSPGAEAKIIDPGTGDALPPGVPGELWVRGPFVMEGYLGDKESTSEILDSEGWLRTGDVCLIDKDGFLSVVDRLKEIIKYKGYQVAPTELEDLLQTHPGIDEAAVVGYTDDQTGELPVAFVVGRSGSNLHEAHIKDFVAKQVVHYKRIHRVFLVDSIPKNAAGKILRKDLAKLALHRINAKL</sequence>
<feature type="domain" description="AMP-binding enzyme C-terminal" evidence="10">
    <location>
        <begin position="190"/>
        <end position="265"/>
    </location>
</feature>
<dbReference type="InterPro" id="IPR045851">
    <property type="entry name" value="AMP-bd_C_sf"/>
</dbReference>
<keyword evidence="3" id="KW-0436">Ligase</keyword>
<dbReference type="GO" id="GO:0005524">
    <property type="term" value="F:ATP binding"/>
    <property type="evidence" value="ECO:0007669"/>
    <property type="project" value="UniProtKB-KW"/>
</dbReference>
<evidence type="ECO:0000259" key="9">
    <source>
        <dbReference type="Pfam" id="PF00501"/>
    </source>
</evidence>
<evidence type="ECO:0000256" key="8">
    <source>
        <dbReference type="ARBA" id="ARBA00034252"/>
    </source>
</evidence>
<dbReference type="InterPro" id="IPR025110">
    <property type="entry name" value="AMP-bd_C"/>
</dbReference>
<evidence type="ECO:0000256" key="3">
    <source>
        <dbReference type="ARBA" id="ARBA00022598"/>
    </source>
</evidence>
<dbReference type="Gene3D" id="3.40.50.12780">
    <property type="entry name" value="N-terminal domain of ligase-like"/>
    <property type="match status" value="1"/>
</dbReference>
<feature type="domain" description="AMP-dependent synthetase/ligase" evidence="9">
    <location>
        <begin position="51"/>
        <end position="139"/>
    </location>
</feature>
<dbReference type="Pfam" id="PF13193">
    <property type="entry name" value="AMP-binding_C"/>
    <property type="match status" value="1"/>
</dbReference>
<dbReference type="PANTHER" id="PTHR24096">
    <property type="entry name" value="LONG-CHAIN-FATTY-ACID--COA LIGASE"/>
    <property type="match status" value="1"/>
</dbReference>